<feature type="compositionally biased region" description="Polar residues" evidence="1">
    <location>
        <begin position="28"/>
        <end position="40"/>
    </location>
</feature>
<evidence type="ECO:0000313" key="3">
    <source>
        <dbReference type="Proteomes" id="UP000823941"/>
    </source>
</evidence>
<sequence>MDKSLERSNHCDSESMEKPNLPQAEPPKQTSPKNNPTQLSIDEKLTHLETRIIKLQAKLDGVIDDESESHKISASTSISTKSSEFQNNTSPLSVQSCPFTLYSGFSKKNIQPKTLIENKLRKQTEKRSDMLVEPTFHYIDAAVKARTDNVKIPPGVVFSNKFTKQCKHSSEVTISPYKDGKYAKIVSKPTVGRRLTKEEDRECRENVPPYDDLDQRCKEWEIEEKRQNSITSLNKLSDGSLQEMKSVKDLRIKSPSISNKSITRGSKDKIDKRLANSKSNMRKARGSTEKVIKKSVKMDKDAIRKARKDCASTSSDIIISVSRREVVPEPKKGKGCK</sequence>
<keyword evidence="3" id="KW-1185">Reference proteome</keyword>
<proteinExistence type="predicted"/>
<evidence type="ECO:0000256" key="1">
    <source>
        <dbReference type="SAM" id="MobiDB-lite"/>
    </source>
</evidence>
<feature type="compositionally biased region" description="Low complexity" evidence="1">
    <location>
        <begin position="72"/>
        <end position="83"/>
    </location>
</feature>
<dbReference type="Proteomes" id="UP000823941">
    <property type="component" value="Chromosome 27"/>
</dbReference>
<evidence type="ECO:0000313" key="2">
    <source>
        <dbReference type="EMBL" id="KAG7297074.1"/>
    </source>
</evidence>
<accession>A0ABQ7PVS4</accession>
<dbReference type="EMBL" id="JAHIBW010000027">
    <property type="protein sequence ID" value="KAG7297074.1"/>
    <property type="molecule type" value="Genomic_DNA"/>
</dbReference>
<feature type="region of interest" description="Disordered" evidence="1">
    <location>
        <begin position="63"/>
        <end position="90"/>
    </location>
</feature>
<gene>
    <name evidence="2" type="ORF">JYU34_020010</name>
</gene>
<organism evidence="2 3">
    <name type="scientific">Plutella xylostella</name>
    <name type="common">Diamondback moth</name>
    <name type="synonym">Plutella maculipennis</name>
    <dbReference type="NCBI Taxonomy" id="51655"/>
    <lineage>
        <taxon>Eukaryota</taxon>
        <taxon>Metazoa</taxon>
        <taxon>Ecdysozoa</taxon>
        <taxon>Arthropoda</taxon>
        <taxon>Hexapoda</taxon>
        <taxon>Insecta</taxon>
        <taxon>Pterygota</taxon>
        <taxon>Neoptera</taxon>
        <taxon>Endopterygota</taxon>
        <taxon>Lepidoptera</taxon>
        <taxon>Glossata</taxon>
        <taxon>Ditrysia</taxon>
        <taxon>Yponomeutoidea</taxon>
        <taxon>Plutellidae</taxon>
        <taxon>Plutella</taxon>
    </lineage>
</organism>
<feature type="compositionally biased region" description="Basic and acidic residues" evidence="1">
    <location>
        <begin position="1"/>
        <end position="17"/>
    </location>
</feature>
<name>A0ABQ7PVS4_PLUXY</name>
<feature type="region of interest" description="Disordered" evidence="1">
    <location>
        <begin position="1"/>
        <end position="43"/>
    </location>
</feature>
<reference evidence="2 3" key="1">
    <citation type="submission" date="2021-06" db="EMBL/GenBank/DDBJ databases">
        <title>A haploid diamondback moth (Plutella xylostella L.) genome assembly resolves 31 chromosomes and identifies a diamide resistance mutation.</title>
        <authorList>
            <person name="Ward C.M."/>
            <person name="Perry K.D."/>
            <person name="Baker G."/>
            <person name="Powis K."/>
            <person name="Heckel D.G."/>
            <person name="Baxter S.W."/>
        </authorList>
    </citation>
    <scope>NUCLEOTIDE SEQUENCE [LARGE SCALE GENOMIC DNA]</scope>
    <source>
        <strain evidence="2 3">LV</strain>
        <tissue evidence="2">Single pupa</tissue>
    </source>
</reference>
<comment type="caution">
    <text evidence="2">The sequence shown here is derived from an EMBL/GenBank/DDBJ whole genome shotgun (WGS) entry which is preliminary data.</text>
</comment>
<protein>
    <submittedName>
        <fullName evidence="2">Uncharacterized protein</fullName>
    </submittedName>
</protein>